<evidence type="ECO:0000256" key="1">
    <source>
        <dbReference type="SAM" id="SignalP"/>
    </source>
</evidence>
<feature type="signal peptide" evidence="1">
    <location>
        <begin position="1"/>
        <end position="32"/>
    </location>
</feature>
<dbReference type="RefSeq" id="WP_232013192.1">
    <property type="nucleotide sequence ID" value="NZ_AP018738.1"/>
</dbReference>
<keyword evidence="1" id="KW-0732">Signal</keyword>
<evidence type="ECO:0000313" key="3">
    <source>
        <dbReference type="Proteomes" id="UP000033070"/>
    </source>
</evidence>
<dbReference type="Pfam" id="PF14334">
    <property type="entry name" value="DUF4390"/>
    <property type="match status" value="1"/>
</dbReference>
<gene>
    <name evidence="2" type="ORF">OYT1_ch2606</name>
</gene>
<dbReference type="Proteomes" id="UP000033070">
    <property type="component" value="Chromosome"/>
</dbReference>
<keyword evidence="3" id="KW-1185">Reference proteome</keyword>
<sequence>MTVSFMHCCKKLLSRAISLLALLWLGMAGVQAEGIAVQKAEGRMVGSNYQLSVDFDINFNYVVEQALMRGVTLHFISEFNLNRPRWYWFDDVLVESEQTTRLSYNALTRQYRIGRGSLFQNFANLEDALRVLGHQSSTPVPLTALKSESKHVVSARMRLDITQLPKPLQVNALTSKEWNLDSDWYSWIVHPNTAGGN</sequence>
<protein>
    <submittedName>
        <fullName evidence="2">Proline rich signal peptide protein</fullName>
    </submittedName>
</protein>
<dbReference type="KEGG" id="fam:OYT1_ch2606"/>
<dbReference type="EMBL" id="AP018738">
    <property type="protein sequence ID" value="BBE52118.1"/>
    <property type="molecule type" value="Genomic_DNA"/>
</dbReference>
<feature type="chain" id="PRO_5017294150" evidence="1">
    <location>
        <begin position="33"/>
        <end position="197"/>
    </location>
</feature>
<evidence type="ECO:0000313" key="2">
    <source>
        <dbReference type="EMBL" id="BBE52118.1"/>
    </source>
</evidence>
<proteinExistence type="predicted"/>
<dbReference type="STRING" id="1188319.OYT1_01261"/>
<organism evidence="2 3">
    <name type="scientific">Ferriphaselus amnicola</name>
    <dbReference type="NCBI Taxonomy" id="1188319"/>
    <lineage>
        <taxon>Bacteria</taxon>
        <taxon>Pseudomonadati</taxon>
        <taxon>Pseudomonadota</taxon>
        <taxon>Betaproteobacteria</taxon>
        <taxon>Nitrosomonadales</taxon>
        <taxon>Gallionellaceae</taxon>
        <taxon>Ferriphaselus</taxon>
    </lineage>
</organism>
<name>A0A2Z6GEV4_9PROT</name>
<reference evidence="2 3" key="1">
    <citation type="submission" date="2018-06" db="EMBL/GenBank/DDBJ databases">
        <title>OYT1 Genome Sequencing.</title>
        <authorList>
            <person name="Kato S."/>
            <person name="Itoh T."/>
            <person name="Ohkuma M."/>
        </authorList>
    </citation>
    <scope>NUCLEOTIDE SEQUENCE [LARGE SCALE GENOMIC DNA]</scope>
    <source>
        <strain evidence="2 3">OYT1</strain>
    </source>
</reference>
<dbReference type="InterPro" id="IPR025500">
    <property type="entry name" value="DUF4390"/>
</dbReference>
<accession>A0A2Z6GEV4</accession>
<dbReference type="AlphaFoldDB" id="A0A2Z6GEV4"/>